<dbReference type="EMBL" id="JYON01000019">
    <property type="protein sequence ID" value="KJH70675.1"/>
    <property type="molecule type" value="Genomic_DNA"/>
</dbReference>
<evidence type="ECO:0000313" key="1">
    <source>
        <dbReference type="EMBL" id="KJH70675.1"/>
    </source>
</evidence>
<organism evidence="1 2">
    <name type="scientific">Aliterella atlantica CENA595</name>
    <dbReference type="NCBI Taxonomy" id="1618023"/>
    <lineage>
        <taxon>Bacteria</taxon>
        <taxon>Bacillati</taxon>
        <taxon>Cyanobacteriota</taxon>
        <taxon>Cyanophyceae</taxon>
        <taxon>Chroococcidiopsidales</taxon>
        <taxon>Aliterellaceae</taxon>
        <taxon>Aliterella</taxon>
    </lineage>
</organism>
<name>A0A0D8ZPN3_9CYAN</name>
<keyword evidence="2" id="KW-1185">Reference proteome</keyword>
<sequence>MSKERLKYQLEVFGLLAAKYRWRSIDVLNDLQQQRMRRLLAMVAKNTSRFIQPLVEVKFNTSDYRNTQQDRQ</sequence>
<accession>A0A0D8ZPN3</accession>
<dbReference type="AlphaFoldDB" id="A0A0D8ZPN3"/>
<dbReference type="RefSeq" id="WP_045055792.1">
    <property type="nucleotide sequence ID" value="NZ_CAWMDP010000006.1"/>
</dbReference>
<reference evidence="1 2" key="1">
    <citation type="submission" date="2015-02" db="EMBL/GenBank/DDBJ databases">
        <title>Draft genome of a novel marine cyanobacterium (Chroococcales) isolated from South Atlantic Ocean.</title>
        <authorList>
            <person name="Rigonato J."/>
            <person name="Alvarenga D.O."/>
            <person name="Branco L.H."/>
            <person name="Varani A.M."/>
            <person name="Brandini F.P."/>
            <person name="Fiore M.F."/>
        </authorList>
    </citation>
    <scope>NUCLEOTIDE SEQUENCE [LARGE SCALE GENOMIC DNA]</scope>
    <source>
        <strain evidence="1 2">CENA595</strain>
    </source>
</reference>
<proteinExistence type="predicted"/>
<comment type="caution">
    <text evidence="1">The sequence shown here is derived from an EMBL/GenBank/DDBJ whole genome shotgun (WGS) entry which is preliminary data.</text>
</comment>
<protein>
    <submittedName>
        <fullName evidence="1">Uncharacterized protein</fullName>
    </submittedName>
</protein>
<evidence type="ECO:0000313" key="2">
    <source>
        <dbReference type="Proteomes" id="UP000032452"/>
    </source>
</evidence>
<dbReference type="Proteomes" id="UP000032452">
    <property type="component" value="Unassembled WGS sequence"/>
</dbReference>
<dbReference type="STRING" id="1618023.UH38_16570"/>
<gene>
    <name evidence="1" type="ORF">UH38_16570</name>
</gene>